<feature type="non-terminal residue" evidence="2">
    <location>
        <position position="196"/>
    </location>
</feature>
<comment type="caution">
    <text evidence="2">The sequence shown here is derived from an EMBL/GenBank/DDBJ whole genome shotgun (WGS) entry which is preliminary data.</text>
</comment>
<reference evidence="2 3" key="1">
    <citation type="journal article" date="2018" name="Nat. Ecol. Evol.">
        <title>Genomic signatures of mitonuclear coevolution across populations of Tigriopus californicus.</title>
        <authorList>
            <person name="Barreto F.S."/>
            <person name="Watson E.T."/>
            <person name="Lima T.G."/>
            <person name="Willett C.S."/>
            <person name="Edmands S."/>
            <person name="Li W."/>
            <person name="Burton R.S."/>
        </authorList>
    </citation>
    <scope>NUCLEOTIDE SEQUENCE [LARGE SCALE GENOMIC DNA]</scope>
    <source>
        <strain evidence="2 3">San Diego</strain>
    </source>
</reference>
<organism evidence="2 3">
    <name type="scientific">Tigriopus californicus</name>
    <name type="common">Marine copepod</name>
    <dbReference type="NCBI Taxonomy" id="6832"/>
    <lineage>
        <taxon>Eukaryota</taxon>
        <taxon>Metazoa</taxon>
        <taxon>Ecdysozoa</taxon>
        <taxon>Arthropoda</taxon>
        <taxon>Crustacea</taxon>
        <taxon>Multicrustacea</taxon>
        <taxon>Hexanauplia</taxon>
        <taxon>Copepoda</taxon>
        <taxon>Harpacticoida</taxon>
        <taxon>Harpacticidae</taxon>
        <taxon>Tigriopus</taxon>
    </lineage>
</organism>
<keyword evidence="1" id="KW-0732">Signal</keyword>
<dbReference type="Proteomes" id="UP000318571">
    <property type="component" value="Chromosome 12"/>
</dbReference>
<evidence type="ECO:0000313" key="3">
    <source>
        <dbReference type="Proteomes" id="UP000318571"/>
    </source>
</evidence>
<dbReference type="AlphaFoldDB" id="A0A553PRH5"/>
<evidence type="ECO:0000256" key="1">
    <source>
        <dbReference type="SAM" id="SignalP"/>
    </source>
</evidence>
<evidence type="ECO:0008006" key="4">
    <source>
        <dbReference type="Google" id="ProtNLM"/>
    </source>
</evidence>
<accession>A0A553PRH5</accession>
<proteinExistence type="predicted"/>
<protein>
    <recommendedName>
        <fullName evidence="4">CUB domain-containing protein</fullName>
    </recommendedName>
</protein>
<name>A0A553PRH5_TIGCA</name>
<evidence type="ECO:0000313" key="2">
    <source>
        <dbReference type="EMBL" id="TRY80270.1"/>
    </source>
</evidence>
<sequence>MIREILILVVLFVQSQCNYFRLFDFTMIETANKQKDWELDGSGMEIKEWPSFDDPTQICDGSSDQEIDITFTDTTGCFRFLTPGFNVSGYPNGANGPYTCEYMNSFGRVDVSGIVTILEEGFEFEGQTNDGRCLDRLVIRPVNKAPLTGQDPDPDDVGVENTQVQFCGTISSDKARTFNNRFLIITLRSTRGDNGN</sequence>
<dbReference type="EMBL" id="VCGU01000001">
    <property type="protein sequence ID" value="TRY80270.1"/>
    <property type="molecule type" value="Genomic_DNA"/>
</dbReference>
<keyword evidence="3" id="KW-1185">Reference proteome</keyword>
<feature type="chain" id="PRO_5022238593" description="CUB domain-containing protein" evidence="1">
    <location>
        <begin position="18"/>
        <end position="196"/>
    </location>
</feature>
<gene>
    <name evidence="2" type="ORF">TCAL_13955</name>
</gene>
<feature type="signal peptide" evidence="1">
    <location>
        <begin position="1"/>
        <end position="17"/>
    </location>
</feature>